<sequence length="71" mass="7079">MKTMQFIFTILVIFAAFLPVNGGPLVAFGVWVTSKVVGGVVTVIPGLTPVGLGIMAAGSLAAPLIAAAPTP</sequence>
<proteinExistence type="predicted"/>
<name>A0AC34GN37_9BILA</name>
<protein>
    <submittedName>
        <fullName evidence="2">Uncharacterized protein</fullName>
    </submittedName>
</protein>
<evidence type="ECO:0000313" key="2">
    <source>
        <dbReference type="WBParaSite" id="ES5_v2.g30987.t1"/>
    </source>
</evidence>
<dbReference type="WBParaSite" id="ES5_v2.g30987.t1">
    <property type="protein sequence ID" value="ES5_v2.g30987.t1"/>
    <property type="gene ID" value="ES5_v2.g30987"/>
</dbReference>
<organism evidence="1 2">
    <name type="scientific">Panagrolaimus sp. ES5</name>
    <dbReference type="NCBI Taxonomy" id="591445"/>
    <lineage>
        <taxon>Eukaryota</taxon>
        <taxon>Metazoa</taxon>
        <taxon>Ecdysozoa</taxon>
        <taxon>Nematoda</taxon>
        <taxon>Chromadorea</taxon>
        <taxon>Rhabditida</taxon>
        <taxon>Tylenchina</taxon>
        <taxon>Panagrolaimomorpha</taxon>
        <taxon>Panagrolaimoidea</taxon>
        <taxon>Panagrolaimidae</taxon>
        <taxon>Panagrolaimus</taxon>
    </lineage>
</organism>
<dbReference type="Proteomes" id="UP000887579">
    <property type="component" value="Unplaced"/>
</dbReference>
<evidence type="ECO:0000313" key="1">
    <source>
        <dbReference type="Proteomes" id="UP000887579"/>
    </source>
</evidence>
<accession>A0AC34GN37</accession>
<reference evidence="2" key="1">
    <citation type="submission" date="2022-11" db="UniProtKB">
        <authorList>
            <consortium name="WormBaseParasite"/>
        </authorList>
    </citation>
    <scope>IDENTIFICATION</scope>
</reference>